<sequence length="223" mass="25572">MKISVVIPTLNEEKGIKKTLNKLKPIKKEYDAEFLVIDGGSSDRTREIAREKGAKVIVEERKGYGRAYKTGFSKSKGDIIVTMDGDDSYPAENTLDLIEYFQENGIDFLTTNRFGEIKEGAMTPKHKLGNAILTKVMKLLFNINIKDSQSGMWIFKKSLLKELDLKSNGMPFSEEIKIEAFNNTEIKSIEKPIRYREREGQAKINSWKDGLENLIYLFKKRFT</sequence>
<keyword evidence="3" id="KW-1185">Reference proteome</keyword>
<dbReference type="InterPro" id="IPR050256">
    <property type="entry name" value="Glycosyltransferase_2"/>
</dbReference>
<dbReference type="EMBL" id="MSDW01000001">
    <property type="protein sequence ID" value="OKY77903.1"/>
    <property type="molecule type" value="Genomic_DNA"/>
</dbReference>
<dbReference type="STRING" id="1903181.BTN85_0380"/>
<accession>A0A1Q6DU80</accession>
<feature type="domain" description="Glycosyltransferase 2-like" evidence="1">
    <location>
        <begin position="4"/>
        <end position="163"/>
    </location>
</feature>
<dbReference type="CDD" id="cd04179">
    <property type="entry name" value="DPM_DPG-synthase_like"/>
    <property type="match status" value="1"/>
</dbReference>
<dbReference type="Gene3D" id="3.90.550.10">
    <property type="entry name" value="Spore Coat Polysaccharide Biosynthesis Protein SpsA, Chain A"/>
    <property type="match status" value="1"/>
</dbReference>
<dbReference type="AlphaFoldDB" id="A0A1Q6DU80"/>
<dbReference type="PANTHER" id="PTHR48090:SF7">
    <property type="entry name" value="RFBJ PROTEIN"/>
    <property type="match status" value="1"/>
</dbReference>
<gene>
    <name evidence="2" type="ORF">BTN85_0380</name>
</gene>
<dbReference type="InterPro" id="IPR001173">
    <property type="entry name" value="Glyco_trans_2-like"/>
</dbReference>
<evidence type="ECO:0000259" key="1">
    <source>
        <dbReference type="Pfam" id="PF00535"/>
    </source>
</evidence>
<organism evidence="2 3">
    <name type="scientific">Methanohalarchaeum thermophilum</name>
    <dbReference type="NCBI Taxonomy" id="1903181"/>
    <lineage>
        <taxon>Archaea</taxon>
        <taxon>Methanobacteriati</taxon>
        <taxon>Methanobacteriota</taxon>
        <taxon>Methanonatronarchaeia</taxon>
        <taxon>Methanonatronarchaeales</taxon>
        <taxon>Methanonatronarchaeaceae</taxon>
        <taxon>Candidatus Methanohalarchaeum</taxon>
    </lineage>
</organism>
<dbReference type="PANTHER" id="PTHR48090">
    <property type="entry name" value="UNDECAPRENYL-PHOSPHATE 4-DEOXY-4-FORMAMIDO-L-ARABINOSE TRANSFERASE-RELATED"/>
    <property type="match status" value="1"/>
</dbReference>
<reference evidence="2" key="1">
    <citation type="submission" date="2016-12" db="EMBL/GenBank/DDBJ databases">
        <title>Discovery of methanogenic haloarchaea.</title>
        <authorList>
            <person name="Sorokin D.Y."/>
            <person name="Makarova K.S."/>
            <person name="Abbas B."/>
            <person name="Ferrer M."/>
            <person name="Golyshin P.N."/>
        </authorList>
    </citation>
    <scope>NUCLEOTIDE SEQUENCE [LARGE SCALE GENOMIC DNA]</scope>
    <source>
        <strain evidence="2">HMET1</strain>
    </source>
</reference>
<dbReference type="GO" id="GO:0016740">
    <property type="term" value="F:transferase activity"/>
    <property type="evidence" value="ECO:0007669"/>
    <property type="project" value="UniProtKB-KW"/>
</dbReference>
<dbReference type="SUPFAM" id="SSF53448">
    <property type="entry name" value="Nucleotide-diphospho-sugar transferases"/>
    <property type="match status" value="1"/>
</dbReference>
<evidence type="ECO:0000313" key="3">
    <source>
        <dbReference type="Proteomes" id="UP000185744"/>
    </source>
</evidence>
<dbReference type="InterPro" id="IPR029044">
    <property type="entry name" value="Nucleotide-diphossugar_trans"/>
</dbReference>
<evidence type="ECO:0000313" key="2">
    <source>
        <dbReference type="EMBL" id="OKY77903.1"/>
    </source>
</evidence>
<comment type="caution">
    <text evidence="2">The sequence shown here is derived from an EMBL/GenBank/DDBJ whole genome shotgun (WGS) entry which is preliminary data.</text>
</comment>
<protein>
    <submittedName>
        <fullName evidence="2">Glycosyl transferase family 2</fullName>
    </submittedName>
</protein>
<keyword evidence="2" id="KW-0808">Transferase</keyword>
<name>A0A1Q6DU80_METT1</name>
<dbReference type="FunCoup" id="A0A1Q6DU80">
    <property type="interactions" value="154"/>
</dbReference>
<dbReference type="Proteomes" id="UP000185744">
    <property type="component" value="Unassembled WGS sequence"/>
</dbReference>
<proteinExistence type="predicted"/>
<dbReference type="Pfam" id="PF00535">
    <property type="entry name" value="Glycos_transf_2"/>
    <property type="match status" value="1"/>
</dbReference>
<dbReference type="InParanoid" id="A0A1Q6DU80"/>